<dbReference type="EMBL" id="KQ964247">
    <property type="protein sequence ID" value="KXJ94879.1"/>
    <property type="molecule type" value="Genomic_DNA"/>
</dbReference>
<dbReference type="PANTHER" id="PTHR28020:SF1">
    <property type="entry name" value="YAP1-BINDING PROTEIN 1-RELATED"/>
    <property type="match status" value="1"/>
</dbReference>
<dbReference type="AlphaFoldDB" id="A0A136JCJ0"/>
<proteinExistence type="predicted"/>
<dbReference type="PANTHER" id="PTHR28020">
    <property type="entry name" value="YAP1-BINDING PROTEIN 1-RELATED"/>
    <property type="match status" value="1"/>
</dbReference>
<dbReference type="InterPro" id="IPR013877">
    <property type="entry name" value="YAP-bd/ALF4/Glomulin"/>
</dbReference>
<dbReference type="Proteomes" id="UP000070501">
    <property type="component" value="Unassembled WGS sequence"/>
</dbReference>
<dbReference type="OrthoDB" id="5396786at2759"/>
<evidence type="ECO:0000313" key="2">
    <source>
        <dbReference type="EMBL" id="KXJ94879.1"/>
    </source>
</evidence>
<organism evidence="2 3">
    <name type="scientific">Microdochium bolleyi</name>
    <dbReference type="NCBI Taxonomy" id="196109"/>
    <lineage>
        <taxon>Eukaryota</taxon>
        <taxon>Fungi</taxon>
        <taxon>Dikarya</taxon>
        <taxon>Ascomycota</taxon>
        <taxon>Pezizomycotina</taxon>
        <taxon>Sordariomycetes</taxon>
        <taxon>Xylariomycetidae</taxon>
        <taxon>Xylariales</taxon>
        <taxon>Microdochiaceae</taxon>
        <taxon>Microdochium</taxon>
    </lineage>
</organism>
<keyword evidence="3" id="KW-1185">Reference proteome</keyword>
<accession>A0A136JCJ0</accession>
<feature type="compositionally biased region" description="Low complexity" evidence="1">
    <location>
        <begin position="171"/>
        <end position="185"/>
    </location>
</feature>
<reference evidence="3" key="1">
    <citation type="submission" date="2016-02" db="EMBL/GenBank/DDBJ databases">
        <title>Draft genome sequence of Microdochium bolleyi, a fungal endophyte of beachgrass.</title>
        <authorList>
            <consortium name="DOE Joint Genome Institute"/>
            <person name="David A.S."/>
            <person name="May G."/>
            <person name="Haridas S."/>
            <person name="Lim J."/>
            <person name="Wang M."/>
            <person name="Labutti K."/>
            <person name="Lipzen A."/>
            <person name="Barry K."/>
            <person name="Grigoriev I.V."/>
        </authorList>
    </citation>
    <scope>NUCLEOTIDE SEQUENCE [LARGE SCALE GENOMIC DNA]</scope>
    <source>
        <strain evidence="3">J235TASD1</strain>
    </source>
</reference>
<gene>
    <name evidence="2" type="ORF">Micbo1qcDRAFT_232260</name>
</gene>
<evidence type="ECO:0000313" key="3">
    <source>
        <dbReference type="Proteomes" id="UP000070501"/>
    </source>
</evidence>
<dbReference type="GO" id="GO:0034599">
    <property type="term" value="P:cellular response to oxidative stress"/>
    <property type="evidence" value="ECO:0007669"/>
    <property type="project" value="InterPro"/>
</dbReference>
<sequence>MASVEESIAAIKGGAKEDRFTYLTILQYHVTRPEVLPALNEVLQDADLTQEIGWDLVQMLVGIDDSSACLETVARLGNPREVVIKVMEALDSLTEAWSEEAESAEDIQQIAATSKIPARFITLCGMLSILHGRIKTKYPSRFLGPSLVKVFEAYQPLPEMTAAITNLVRSLSGSKRPPLPSRKSSVNVNDPNKTGDNSKNAPDPEAEKEDPKEPAMQEKLLQSFVTCILQRYVNAHPMRWTPRLIDVYHPERRIPGRKTTVEAYSENETLQKRDGVVGQLVALLSDLGLYKCPNEFVKGIYESSTAVDPLSTFDDFKSPEDIRLSPGGVVCLMAYWLFSAAVFNAHQPECEMHIFPEHLRLLERFLGQDAEAEVTSTPGTADALLAIGVALEHKNRITKSEEPSIMAYHHHLTLISVFHPDVAIRSAATNFAGVILHSDSDQQNRLEILEDLLENCMFASLKACALTWLKEEIIAATKSETGSEADSSSLFGSPEVIDRLQYAIFPDMISALVPGGGNVTAEGGLTGITNDGKETGIIDKTGGGSEDDDEITLAVIADYWVQNRPFILQAANFAYFLLAGVNSTPPPAQTKVIPDGMAAAVEQRFAEPLMGAALKLQQNAGKFGLGSEEEMELSILVDRLKSLMQH</sequence>
<dbReference type="InParanoid" id="A0A136JCJ0"/>
<feature type="region of interest" description="Disordered" evidence="1">
    <location>
        <begin position="171"/>
        <end position="214"/>
    </location>
</feature>
<feature type="compositionally biased region" description="Polar residues" evidence="1">
    <location>
        <begin position="186"/>
        <end position="200"/>
    </location>
</feature>
<dbReference type="InterPro" id="IPR040347">
    <property type="entry name" value="YBP1/2"/>
</dbReference>
<protein>
    <recommendedName>
        <fullName evidence="4">YAP-binding/ALF4/Glomulin</fullName>
    </recommendedName>
</protein>
<name>A0A136JCJ0_9PEZI</name>
<evidence type="ECO:0008006" key="4">
    <source>
        <dbReference type="Google" id="ProtNLM"/>
    </source>
</evidence>
<dbReference type="STRING" id="196109.A0A136JCJ0"/>
<dbReference type="Pfam" id="PF08568">
    <property type="entry name" value="Kinetochor_Ybp2"/>
    <property type="match status" value="1"/>
</dbReference>
<dbReference type="GO" id="GO:0005737">
    <property type="term" value="C:cytoplasm"/>
    <property type="evidence" value="ECO:0007669"/>
    <property type="project" value="TreeGrafter"/>
</dbReference>
<evidence type="ECO:0000256" key="1">
    <source>
        <dbReference type="SAM" id="MobiDB-lite"/>
    </source>
</evidence>